<reference evidence="2" key="1">
    <citation type="journal article" date="2022" name="bioRxiv">
        <title>Sequencing and chromosome-scale assembly of the giantPleurodeles waltlgenome.</title>
        <authorList>
            <person name="Brown T."/>
            <person name="Elewa A."/>
            <person name="Iarovenko S."/>
            <person name="Subramanian E."/>
            <person name="Araus A.J."/>
            <person name="Petzold A."/>
            <person name="Susuki M."/>
            <person name="Suzuki K.-i.T."/>
            <person name="Hayashi T."/>
            <person name="Toyoda A."/>
            <person name="Oliveira C."/>
            <person name="Osipova E."/>
            <person name="Leigh N.D."/>
            <person name="Simon A."/>
            <person name="Yun M.H."/>
        </authorList>
    </citation>
    <scope>NUCLEOTIDE SEQUENCE</scope>
    <source>
        <strain evidence="2">20211129_DDA</strain>
        <tissue evidence="2">Liver</tissue>
    </source>
</reference>
<evidence type="ECO:0000313" key="2">
    <source>
        <dbReference type="EMBL" id="KAJ1168101.1"/>
    </source>
</evidence>
<comment type="caution">
    <text evidence="2">The sequence shown here is derived from an EMBL/GenBank/DDBJ whole genome shotgun (WGS) entry which is preliminary data.</text>
</comment>
<evidence type="ECO:0000256" key="1">
    <source>
        <dbReference type="SAM" id="MobiDB-lite"/>
    </source>
</evidence>
<proteinExistence type="predicted"/>
<name>A0AAV7SVU0_PLEWA</name>
<dbReference type="EMBL" id="JANPWB010000007">
    <property type="protein sequence ID" value="KAJ1168101.1"/>
    <property type="molecule type" value="Genomic_DNA"/>
</dbReference>
<dbReference type="Proteomes" id="UP001066276">
    <property type="component" value="Chromosome 4_1"/>
</dbReference>
<protein>
    <submittedName>
        <fullName evidence="2">Uncharacterized protein</fullName>
    </submittedName>
</protein>
<keyword evidence="3" id="KW-1185">Reference proteome</keyword>
<gene>
    <name evidence="2" type="ORF">NDU88_000055</name>
</gene>
<dbReference type="AlphaFoldDB" id="A0AAV7SVU0"/>
<feature type="region of interest" description="Disordered" evidence="1">
    <location>
        <begin position="1"/>
        <end position="32"/>
    </location>
</feature>
<organism evidence="2 3">
    <name type="scientific">Pleurodeles waltl</name>
    <name type="common">Iberian ribbed newt</name>
    <dbReference type="NCBI Taxonomy" id="8319"/>
    <lineage>
        <taxon>Eukaryota</taxon>
        <taxon>Metazoa</taxon>
        <taxon>Chordata</taxon>
        <taxon>Craniata</taxon>
        <taxon>Vertebrata</taxon>
        <taxon>Euteleostomi</taxon>
        <taxon>Amphibia</taxon>
        <taxon>Batrachia</taxon>
        <taxon>Caudata</taxon>
        <taxon>Salamandroidea</taxon>
        <taxon>Salamandridae</taxon>
        <taxon>Pleurodelinae</taxon>
        <taxon>Pleurodeles</taxon>
    </lineage>
</organism>
<sequence>MGTARAQEGPLGGGDRGGAHQHRKPMQKQAAPAEALEQAFKISEHSGRLNTTKGGPAKLEVNSASWAMQDGVLGTWAVLCTKEDLEKCTGALAAAENAVHRITVWRGEARAYLYQIWTEGPLDCRGYLDPASVFQGPRSVKMRGDPEDR</sequence>
<evidence type="ECO:0000313" key="3">
    <source>
        <dbReference type="Proteomes" id="UP001066276"/>
    </source>
</evidence>
<accession>A0AAV7SVU0</accession>